<dbReference type="EMBL" id="CP158296">
    <property type="protein sequence ID" value="XBV83474.1"/>
    <property type="molecule type" value="Genomic_DNA"/>
</dbReference>
<geneLocation type="plasmid" evidence="1">
    <name>pDson04</name>
</geneLocation>
<dbReference type="InterPro" id="IPR011697">
    <property type="entry name" value="Peptidase_C26"/>
</dbReference>
<dbReference type="Gene3D" id="3.40.50.880">
    <property type="match status" value="1"/>
</dbReference>
<name>A0AAU7U4M8_9DEIO</name>
<keyword evidence="1" id="KW-0614">Plasmid</keyword>
<evidence type="ECO:0000313" key="1">
    <source>
        <dbReference type="EMBL" id="XBV83474.1"/>
    </source>
</evidence>
<dbReference type="GO" id="GO:0005829">
    <property type="term" value="C:cytosol"/>
    <property type="evidence" value="ECO:0007669"/>
    <property type="project" value="TreeGrafter"/>
</dbReference>
<keyword evidence="1" id="KW-0378">Hydrolase</keyword>
<dbReference type="AlphaFoldDB" id="A0AAU7U4M8"/>
<dbReference type="GO" id="GO:0006598">
    <property type="term" value="P:polyamine catabolic process"/>
    <property type="evidence" value="ECO:0007669"/>
    <property type="project" value="TreeGrafter"/>
</dbReference>
<dbReference type="SUPFAM" id="SSF52317">
    <property type="entry name" value="Class I glutamine amidotransferase-like"/>
    <property type="match status" value="1"/>
</dbReference>
<dbReference type="PROSITE" id="PS51273">
    <property type="entry name" value="GATASE_TYPE_1"/>
    <property type="match status" value="1"/>
</dbReference>
<dbReference type="PANTHER" id="PTHR43235">
    <property type="entry name" value="GLUTAMINE AMIDOTRANSFERASE PB2B2.05-RELATED"/>
    <property type="match status" value="1"/>
</dbReference>
<protein>
    <submittedName>
        <fullName evidence="1">Gamma-glutamyl-gamma-aminobutyrate hydrolase family protein</fullName>
    </submittedName>
</protein>
<dbReference type="KEGG" id="dsc:ABOD76_00430"/>
<dbReference type="InterPro" id="IPR029062">
    <property type="entry name" value="Class_I_gatase-like"/>
</dbReference>
<dbReference type="PANTHER" id="PTHR43235:SF1">
    <property type="entry name" value="GLUTAMINE AMIDOTRANSFERASE PB2B2.05-RELATED"/>
    <property type="match status" value="1"/>
</dbReference>
<accession>A0AAU7U4M8</accession>
<dbReference type="InterPro" id="IPR044668">
    <property type="entry name" value="PuuD-like"/>
</dbReference>
<organism evidence="1">
    <name type="scientific">Deinococcus sonorensis KR-87</name>
    <dbReference type="NCBI Taxonomy" id="694439"/>
    <lineage>
        <taxon>Bacteria</taxon>
        <taxon>Thermotogati</taxon>
        <taxon>Deinococcota</taxon>
        <taxon>Deinococci</taxon>
        <taxon>Deinococcales</taxon>
        <taxon>Deinococcaceae</taxon>
        <taxon>Deinococcus</taxon>
    </lineage>
</organism>
<dbReference type="GO" id="GO:0033969">
    <property type="term" value="F:gamma-glutamyl-gamma-aminobutyrate hydrolase activity"/>
    <property type="evidence" value="ECO:0007669"/>
    <property type="project" value="TreeGrafter"/>
</dbReference>
<gene>
    <name evidence="1" type="ORF">ABOD76_00430</name>
</gene>
<dbReference type="CDD" id="cd01745">
    <property type="entry name" value="GATase1_2"/>
    <property type="match status" value="1"/>
</dbReference>
<dbReference type="RefSeq" id="WP_350240979.1">
    <property type="nucleotide sequence ID" value="NZ_CP158296.1"/>
</dbReference>
<reference evidence="1" key="1">
    <citation type="submission" date="2024-06" db="EMBL/GenBank/DDBJ databases">
        <title>Draft Genome Sequence of Deinococcus sonorensis Type Strain KR-87, a Biofilm Producing Representative of the Genus Deinococcus.</title>
        <authorList>
            <person name="Boren L.S."/>
            <person name="Grosso R.A."/>
            <person name="Hugenberg-Cox A.N."/>
            <person name="Hill J.T.E."/>
            <person name="Albert C.M."/>
            <person name="Tuohy J.M."/>
        </authorList>
    </citation>
    <scope>NUCLEOTIDE SEQUENCE</scope>
    <source>
        <strain evidence="1">KR-87</strain>
        <plasmid evidence="1">pDson04</plasmid>
    </source>
</reference>
<proteinExistence type="predicted"/>
<dbReference type="Pfam" id="PF07722">
    <property type="entry name" value="Peptidase_C26"/>
    <property type="match status" value="1"/>
</dbReference>
<sequence>MTRRPLIGLTTSRPSELPSYTGTSRAYTEALLAVGAIPVLLPSLPDLAPDYAAQMDAILLTGGVDLHPRHYGQSPRRGLGEVDEVRDAFEIALYRAAREHDKPVLGICRGMQVMNVLEGGSLHQHLPDVPGVWADHAQVARAPTLGHEISFVAGSALGRTHGSQALLNSYHHQAVDAVAPTLTVTASAPDGVVEALEGDGLMAVQWHPELLFVRHPAALGTFTAFMTLLGAAVQG</sequence>